<proteinExistence type="predicted"/>
<sequence length="335" mass="38468">MASSSCTTEAKGRRDSFSYNIPNMSLRRMVLVGMTGAGKSSSGNTILGRNCFIAAKSPSSVTRECGKESGEVAGREIHLVDTPGMFDTDSREEDLLKQEISKCINMTAPGPHAIILVIKLDTFTEEEKLSVEKIRAVFGEAADKHTIILFTHGDELTDSTIDEYISEAGEDLKEIIRRCGGRYHVFNNKDMEDRNQVVDFLEKVEDLITANGGGFFTNDSYQNVELMLKTKEEELRRNYEQKLQEKQRELEARFTEEKRILEEKIQTLTASEQEKEEKIQELRRLNQTYKNKMTECRRYYMEKLREARLEAEQILIRTDISKNILTKFLNVMCIK</sequence>
<gene>
    <name evidence="2" type="primary">LOC100005907</name>
</gene>
<organism evidence="1 2">
    <name type="scientific">Danio rerio</name>
    <name type="common">Zebrafish</name>
    <name type="synonym">Brachydanio rerio</name>
    <dbReference type="NCBI Taxonomy" id="7955"/>
    <lineage>
        <taxon>Eukaryota</taxon>
        <taxon>Metazoa</taxon>
        <taxon>Chordata</taxon>
        <taxon>Craniata</taxon>
        <taxon>Vertebrata</taxon>
        <taxon>Euteleostomi</taxon>
        <taxon>Actinopterygii</taxon>
        <taxon>Neopterygii</taxon>
        <taxon>Teleostei</taxon>
        <taxon>Ostariophysi</taxon>
        <taxon>Cypriniformes</taxon>
        <taxon>Danionidae</taxon>
        <taxon>Danioninae</taxon>
        <taxon>Danio</taxon>
    </lineage>
</organism>
<evidence type="ECO:0000313" key="2">
    <source>
        <dbReference type="RefSeq" id="XP_073799864.1"/>
    </source>
</evidence>
<evidence type="ECO:0000313" key="1">
    <source>
        <dbReference type="Proteomes" id="UP000000437"/>
    </source>
</evidence>
<dbReference type="RefSeq" id="XP_073799864.1">
    <property type="nucleotide sequence ID" value="XM_073943763.1"/>
</dbReference>
<protein>
    <submittedName>
        <fullName evidence="2">GTPase IMAP family member 7-like isoform X1</fullName>
    </submittedName>
</protein>
<name>A0AC58J051_DANRE</name>
<dbReference type="Proteomes" id="UP000000437">
    <property type="component" value="Chromosome 3"/>
</dbReference>
<keyword evidence="1" id="KW-1185">Reference proteome</keyword>
<accession>A0AC58J051</accession>
<reference evidence="2" key="1">
    <citation type="submission" date="2025-08" db="UniProtKB">
        <authorList>
            <consortium name="RefSeq"/>
        </authorList>
    </citation>
    <scope>IDENTIFICATION</scope>
    <source>
        <strain evidence="2">Tuebingen</strain>
        <tissue evidence="2">Fibroblasts and whole tissue</tissue>
    </source>
</reference>